<feature type="domain" description="HTH cro/C1-type" evidence="2">
    <location>
        <begin position="11"/>
        <end position="65"/>
    </location>
</feature>
<proteinExistence type="predicted"/>
<dbReference type="AlphaFoldDB" id="A0A9E2L4Y8"/>
<dbReference type="PROSITE" id="PS50943">
    <property type="entry name" value="HTH_CROC1"/>
    <property type="match status" value="1"/>
</dbReference>
<name>A0A9E2L4Y8_9SPIR</name>
<evidence type="ECO:0000313" key="3">
    <source>
        <dbReference type="EMBL" id="MBU3850992.1"/>
    </source>
</evidence>
<dbReference type="InterPro" id="IPR010982">
    <property type="entry name" value="Lambda_DNA-bd_dom_sf"/>
</dbReference>
<dbReference type="InterPro" id="IPR050807">
    <property type="entry name" value="TransReg_Diox_bact_type"/>
</dbReference>
<dbReference type="Pfam" id="PF01381">
    <property type="entry name" value="HTH_3"/>
    <property type="match status" value="1"/>
</dbReference>
<protein>
    <submittedName>
        <fullName evidence="3">Helix-turn-helix domain-containing protein</fullName>
    </submittedName>
</protein>
<dbReference type="SMART" id="SM00530">
    <property type="entry name" value="HTH_XRE"/>
    <property type="match status" value="1"/>
</dbReference>
<evidence type="ECO:0000256" key="1">
    <source>
        <dbReference type="ARBA" id="ARBA00023125"/>
    </source>
</evidence>
<dbReference type="Proteomes" id="UP000823914">
    <property type="component" value="Unassembled WGS sequence"/>
</dbReference>
<dbReference type="SUPFAM" id="SSF47413">
    <property type="entry name" value="lambda repressor-like DNA-binding domains"/>
    <property type="match status" value="1"/>
</dbReference>
<dbReference type="GO" id="GO:0003700">
    <property type="term" value="F:DNA-binding transcription factor activity"/>
    <property type="evidence" value="ECO:0007669"/>
    <property type="project" value="TreeGrafter"/>
</dbReference>
<dbReference type="InterPro" id="IPR001387">
    <property type="entry name" value="Cro/C1-type_HTH"/>
</dbReference>
<reference evidence="3" key="2">
    <citation type="submission" date="2021-04" db="EMBL/GenBank/DDBJ databases">
        <authorList>
            <person name="Gilroy R."/>
        </authorList>
    </citation>
    <scope>NUCLEOTIDE SEQUENCE</scope>
    <source>
        <strain evidence="3">Gambia15-2214</strain>
    </source>
</reference>
<dbReference type="CDD" id="cd00093">
    <property type="entry name" value="HTH_XRE"/>
    <property type="match status" value="1"/>
</dbReference>
<sequence length="103" mass="11911">MDIKKIFGENLKKYRKLKKFTQEKLSEKIDISPKHLSLVENGAAFVSAEVIERLSDVLKVPAASFFYNEEENVGGESFLRRIDIIVEEELYSAMKSIKTRVRE</sequence>
<evidence type="ECO:0000313" key="4">
    <source>
        <dbReference type="Proteomes" id="UP000823914"/>
    </source>
</evidence>
<evidence type="ECO:0000259" key="2">
    <source>
        <dbReference type="PROSITE" id="PS50943"/>
    </source>
</evidence>
<accession>A0A9E2L4Y8</accession>
<gene>
    <name evidence="3" type="ORF">IAA16_10530</name>
</gene>
<organism evidence="3 4">
    <name type="scientific">Candidatus Treponema excrementipullorum</name>
    <dbReference type="NCBI Taxonomy" id="2838768"/>
    <lineage>
        <taxon>Bacteria</taxon>
        <taxon>Pseudomonadati</taxon>
        <taxon>Spirochaetota</taxon>
        <taxon>Spirochaetia</taxon>
        <taxon>Spirochaetales</taxon>
        <taxon>Treponemataceae</taxon>
        <taxon>Treponema</taxon>
    </lineage>
</organism>
<comment type="caution">
    <text evidence="3">The sequence shown here is derived from an EMBL/GenBank/DDBJ whole genome shotgun (WGS) entry which is preliminary data.</text>
</comment>
<dbReference type="Gene3D" id="1.10.260.40">
    <property type="entry name" value="lambda repressor-like DNA-binding domains"/>
    <property type="match status" value="1"/>
</dbReference>
<dbReference type="PANTHER" id="PTHR46797:SF1">
    <property type="entry name" value="METHYLPHOSPHONATE SYNTHASE"/>
    <property type="match status" value="1"/>
</dbReference>
<dbReference type="GO" id="GO:0003677">
    <property type="term" value="F:DNA binding"/>
    <property type="evidence" value="ECO:0007669"/>
    <property type="project" value="UniProtKB-KW"/>
</dbReference>
<reference evidence="3" key="1">
    <citation type="journal article" date="2021" name="PeerJ">
        <title>Extensive microbial diversity within the chicken gut microbiome revealed by metagenomics and culture.</title>
        <authorList>
            <person name="Gilroy R."/>
            <person name="Ravi A."/>
            <person name="Getino M."/>
            <person name="Pursley I."/>
            <person name="Horton D.L."/>
            <person name="Alikhan N.F."/>
            <person name="Baker D."/>
            <person name="Gharbi K."/>
            <person name="Hall N."/>
            <person name="Watson M."/>
            <person name="Adriaenssens E.M."/>
            <person name="Foster-Nyarko E."/>
            <person name="Jarju S."/>
            <person name="Secka A."/>
            <person name="Antonio M."/>
            <person name="Oren A."/>
            <person name="Chaudhuri R.R."/>
            <person name="La Ragione R."/>
            <person name="Hildebrand F."/>
            <person name="Pallen M.J."/>
        </authorList>
    </citation>
    <scope>NUCLEOTIDE SEQUENCE</scope>
    <source>
        <strain evidence="3">Gambia15-2214</strain>
    </source>
</reference>
<dbReference type="GO" id="GO:0005829">
    <property type="term" value="C:cytosol"/>
    <property type="evidence" value="ECO:0007669"/>
    <property type="project" value="TreeGrafter"/>
</dbReference>
<dbReference type="PANTHER" id="PTHR46797">
    <property type="entry name" value="HTH-TYPE TRANSCRIPTIONAL REGULATOR"/>
    <property type="match status" value="1"/>
</dbReference>
<keyword evidence="1" id="KW-0238">DNA-binding</keyword>
<dbReference type="EMBL" id="JAHLFV010000242">
    <property type="protein sequence ID" value="MBU3850992.1"/>
    <property type="molecule type" value="Genomic_DNA"/>
</dbReference>